<accession>A0A8X6F5A9</accession>
<reference evidence="2" key="1">
    <citation type="submission" date="2020-07" db="EMBL/GenBank/DDBJ databases">
        <title>Multicomponent nature underlies the extraordinary mechanical properties of spider dragline silk.</title>
        <authorList>
            <person name="Kono N."/>
            <person name="Nakamura H."/>
            <person name="Mori M."/>
            <person name="Yoshida Y."/>
            <person name="Ohtoshi R."/>
            <person name="Malay A.D."/>
            <person name="Moran D.A.P."/>
            <person name="Tomita M."/>
            <person name="Numata K."/>
            <person name="Arakawa K."/>
        </authorList>
    </citation>
    <scope>NUCLEOTIDE SEQUENCE</scope>
</reference>
<dbReference type="EMBL" id="BMAO01020811">
    <property type="protein sequence ID" value="GFQ70091.1"/>
    <property type="molecule type" value="Genomic_DNA"/>
</dbReference>
<keyword evidence="3" id="KW-1185">Reference proteome</keyword>
<evidence type="ECO:0000313" key="2">
    <source>
        <dbReference type="EMBL" id="GFQ70091.1"/>
    </source>
</evidence>
<comment type="caution">
    <text evidence="2">The sequence shown here is derived from an EMBL/GenBank/DDBJ whole genome shotgun (WGS) entry which is preliminary data.</text>
</comment>
<organism evidence="2 3">
    <name type="scientific">Trichonephila clavata</name>
    <name type="common">Joro spider</name>
    <name type="synonym">Nephila clavata</name>
    <dbReference type="NCBI Taxonomy" id="2740835"/>
    <lineage>
        <taxon>Eukaryota</taxon>
        <taxon>Metazoa</taxon>
        <taxon>Ecdysozoa</taxon>
        <taxon>Arthropoda</taxon>
        <taxon>Chelicerata</taxon>
        <taxon>Arachnida</taxon>
        <taxon>Araneae</taxon>
        <taxon>Araneomorphae</taxon>
        <taxon>Entelegynae</taxon>
        <taxon>Araneoidea</taxon>
        <taxon>Nephilidae</taxon>
        <taxon>Trichonephila</taxon>
    </lineage>
</organism>
<sequence>MSVANLPLEDDIGHRASKKGNGVRCNNELPKGFPIKTSSILKGVRFHGEEHFSRETANTAQRCKPELSCENLHILAPNVKCICTSIKY</sequence>
<name>A0A8X6F5A9_TRICU</name>
<feature type="region of interest" description="Disordered" evidence="1">
    <location>
        <begin position="1"/>
        <end position="25"/>
    </location>
</feature>
<evidence type="ECO:0000313" key="3">
    <source>
        <dbReference type="Proteomes" id="UP000887116"/>
    </source>
</evidence>
<dbReference type="AlphaFoldDB" id="A0A8X6F5A9"/>
<protein>
    <submittedName>
        <fullName evidence="2">Uncharacterized protein</fullName>
    </submittedName>
</protein>
<proteinExistence type="predicted"/>
<gene>
    <name evidence="2" type="ORF">TNCT_194301</name>
</gene>
<evidence type="ECO:0000256" key="1">
    <source>
        <dbReference type="SAM" id="MobiDB-lite"/>
    </source>
</evidence>
<dbReference type="Proteomes" id="UP000887116">
    <property type="component" value="Unassembled WGS sequence"/>
</dbReference>